<accession>A0ACB7XAT9</accession>
<protein>
    <submittedName>
        <fullName evidence="1">Uncharacterized protein</fullName>
    </submittedName>
</protein>
<organism evidence="1 2">
    <name type="scientific">Vaccinium darrowii</name>
    <dbReference type="NCBI Taxonomy" id="229202"/>
    <lineage>
        <taxon>Eukaryota</taxon>
        <taxon>Viridiplantae</taxon>
        <taxon>Streptophyta</taxon>
        <taxon>Embryophyta</taxon>
        <taxon>Tracheophyta</taxon>
        <taxon>Spermatophyta</taxon>
        <taxon>Magnoliopsida</taxon>
        <taxon>eudicotyledons</taxon>
        <taxon>Gunneridae</taxon>
        <taxon>Pentapetalae</taxon>
        <taxon>asterids</taxon>
        <taxon>Ericales</taxon>
        <taxon>Ericaceae</taxon>
        <taxon>Vaccinioideae</taxon>
        <taxon>Vaccinieae</taxon>
        <taxon>Vaccinium</taxon>
    </lineage>
</organism>
<gene>
    <name evidence="1" type="ORF">Vadar_014669</name>
</gene>
<dbReference type="EMBL" id="CM037156">
    <property type="protein sequence ID" value="KAH7837509.1"/>
    <property type="molecule type" value="Genomic_DNA"/>
</dbReference>
<comment type="caution">
    <text evidence="1">The sequence shown here is derived from an EMBL/GenBank/DDBJ whole genome shotgun (WGS) entry which is preliminary data.</text>
</comment>
<proteinExistence type="predicted"/>
<sequence length="103" mass="11039">MENFPVFGTDASIRATFRLVMKDSSSSEFVDPKDFIGKSVVLEPFDFPGMIVAHGANDEGLQILNSRSGINSIFNLVAGMDGKPGTVSLESASQVGCFVSYQL</sequence>
<reference evidence="1 2" key="1">
    <citation type="journal article" date="2021" name="Hortic Res">
        <title>High-quality reference genome and annotation aids understanding of berry development for evergreen blueberry (Vaccinium darrowii).</title>
        <authorList>
            <person name="Yu J."/>
            <person name="Hulse-Kemp A.M."/>
            <person name="Babiker E."/>
            <person name="Staton M."/>
        </authorList>
    </citation>
    <scope>NUCLEOTIDE SEQUENCE [LARGE SCALE GENOMIC DNA]</scope>
    <source>
        <strain evidence="2">cv. NJ 8807/NJ 8810</strain>
        <tissue evidence="1">Young leaf</tissue>
    </source>
</reference>
<evidence type="ECO:0000313" key="2">
    <source>
        <dbReference type="Proteomes" id="UP000828048"/>
    </source>
</evidence>
<dbReference type="Proteomes" id="UP000828048">
    <property type="component" value="Chromosome 6"/>
</dbReference>
<keyword evidence="2" id="KW-1185">Reference proteome</keyword>
<name>A0ACB7XAT9_9ERIC</name>
<evidence type="ECO:0000313" key="1">
    <source>
        <dbReference type="EMBL" id="KAH7837509.1"/>
    </source>
</evidence>